<dbReference type="RefSeq" id="WP_184091365.1">
    <property type="nucleotide sequence ID" value="NZ_AP023367.1"/>
</dbReference>
<proteinExistence type="predicted"/>
<keyword evidence="2" id="KW-1185">Reference proteome</keyword>
<organism evidence="1 2">
    <name type="scientific">Anaerocolumna cellulosilytica</name>
    <dbReference type="NCBI Taxonomy" id="433286"/>
    <lineage>
        <taxon>Bacteria</taxon>
        <taxon>Bacillati</taxon>
        <taxon>Bacillota</taxon>
        <taxon>Clostridia</taxon>
        <taxon>Lachnospirales</taxon>
        <taxon>Lachnospiraceae</taxon>
        <taxon>Anaerocolumna</taxon>
    </lineage>
</organism>
<gene>
    <name evidence="1" type="ORF">acsn021_17340</name>
</gene>
<sequence length="181" mass="20578">MKTILKAMRMKKIGIPDDLLYIFEGIIQSYNGDECDVKFIEAMNQHLTEEQRFQLWESDGGCKGTGYDKERKAFAIEHADKPISERLELYIAQMKKNSHNKIVLNDNNTITVNFTCDGCCKNVEKETFSQAPASFYGRCAGGRLYEYQKALGIKLKIKSIDVSPLGVNIENPCVFTFDIVE</sequence>
<evidence type="ECO:0000313" key="1">
    <source>
        <dbReference type="EMBL" id="BCJ94165.1"/>
    </source>
</evidence>
<accession>A0A6S6R3X1</accession>
<dbReference type="AlphaFoldDB" id="A0A6S6R3X1"/>
<dbReference type="EMBL" id="AP023367">
    <property type="protein sequence ID" value="BCJ94165.1"/>
    <property type="molecule type" value="Genomic_DNA"/>
</dbReference>
<name>A0A6S6R3X1_9FIRM</name>
<evidence type="ECO:0000313" key="2">
    <source>
        <dbReference type="Proteomes" id="UP000515561"/>
    </source>
</evidence>
<reference evidence="1 2" key="1">
    <citation type="journal article" date="2016" name="Int. J. Syst. Evol. Microbiol.">
        <title>Descriptions of Anaerotaenia torta gen. nov., sp. nov. and Anaerocolumna cellulosilytica gen. nov., sp. nov. isolated from a methanogenic reactor of cattle waste.</title>
        <authorList>
            <person name="Uek A."/>
            <person name="Ohtaki Y."/>
            <person name="Kaku N."/>
            <person name="Ueki K."/>
        </authorList>
    </citation>
    <scope>NUCLEOTIDE SEQUENCE [LARGE SCALE GENOMIC DNA]</scope>
    <source>
        <strain evidence="1 2">SN021</strain>
    </source>
</reference>
<protein>
    <submittedName>
        <fullName evidence="1">Uncharacterized protein</fullName>
    </submittedName>
</protein>
<dbReference type="Proteomes" id="UP000515561">
    <property type="component" value="Chromosome"/>
</dbReference>
<dbReference type="KEGG" id="acel:acsn021_17340"/>